<evidence type="ECO:0000256" key="3">
    <source>
        <dbReference type="ARBA" id="ARBA00022679"/>
    </source>
</evidence>
<dbReference type="PANTHER" id="PTHR32248">
    <property type="entry name" value="RNA POLYMERASE SIGMA-54 FACTOR"/>
    <property type="match status" value="1"/>
</dbReference>
<dbReference type="PROSITE" id="PS00718">
    <property type="entry name" value="SIGMA54_2"/>
    <property type="match status" value="1"/>
</dbReference>
<dbReference type="AlphaFoldDB" id="A0A146GC27"/>
<dbReference type="InterPro" id="IPR007046">
    <property type="entry name" value="RNA_pol_sigma_54_core-bd"/>
</dbReference>
<dbReference type="InterPro" id="IPR000394">
    <property type="entry name" value="RNA_pol_sigma_54"/>
</dbReference>
<feature type="compositionally biased region" description="Polar residues" evidence="9">
    <location>
        <begin position="54"/>
        <end position="69"/>
    </location>
</feature>
<dbReference type="Gene3D" id="1.10.10.1330">
    <property type="entry name" value="RNA polymerase sigma-54 factor, core-binding domain"/>
    <property type="match status" value="1"/>
</dbReference>
<sequence length="459" mass="51688">MIGMEQVQGLALQQTLSPQMQQSLHILQAPLMELRQLVASELQANPVLEEENRTTSPSLDEGAPQQSSTLDDEWREVYSQRGSTEQWSAEALERRQHFFDSHTRPQTLQQHLLEQLGAIGLSPNRKGIAMVVVGNIDDRGYLRSDAVEIAAQAGCSDGEAEEVIGIIQELDPPGVCARSLSECLFLQLKRQGQQYSIASRIAQHYLEELGRRKLGDIARQLRVPLAEVQRAAEEISHLEPRPGRPFSAEEEQTVVADIIMERDGDEYTLSLNNSEIPSLRIGNDYKDMLSQPGANREVKEYLREKIRGGRFFIKCIEQRQHTLLNIAREIVNRQREFFDLGPAHLHPMTMSQVAQAVGVHETTVSRAVSGKYMSTPRGLFELKYFFTSGYTTSEGEAVSNESVRQSIAEIIKNEDPRKPPSDQDIVKLLGERGVPIARRTVAKYREQLGILPSHLRKSF</sequence>
<dbReference type="Pfam" id="PF04552">
    <property type="entry name" value="Sigma54_DBD"/>
    <property type="match status" value="1"/>
</dbReference>
<evidence type="ECO:0000259" key="10">
    <source>
        <dbReference type="Pfam" id="PF04552"/>
    </source>
</evidence>
<keyword evidence="2" id="KW-0240">DNA-directed RNA polymerase</keyword>
<dbReference type="GO" id="GO:0000428">
    <property type="term" value="C:DNA-directed RNA polymerase complex"/>
    <property type="evidence" value="ECO:0007669"/>
    <property type="project" value="UniProtKB-KW"/>
</dbReference>
<keyword evidence="13" id="KW-1185">Reference proteome</keyword>
<dbReference type="Pfam" id="PF00309">
    <property type="entry name" value="Sigma54_AID"/>
    <property type="match status" value="1"/>
</dbReference>
<dbReference type="InterPro" id="IPR038709">
    <property type="entry name" value="RpoN_core-bd_sf"/>
</dbReference>
<dbReference type="Gene3D" id="1.10.10.60">
    <property type="entry name" value="Homeodomain-like"/>
    <property type="match status" value="1"/>
</dbReference>
<dbReference type="InterPro" id="IPR007634">
    <property type="entry name" value="RNA_pol_sigma_54_DNA-bd"/>
</dbReference>
<evidence type="ECO:0000259" key="11">
    <source>
        <dbReference type="Pfam" id="PF04963"/>
    </source>
</evidence>
<evidence type="ECO:0000256" key="5">
    <source>
        <dbReference type="ARBA" id="ARBA00023015"/>
    </source>
</evidence>
<dbReference type="GO" id="GO:0001216">
    <property type="term" value="F:DNA-binding transcription activator activity"/>
    <property type="evidence" value="ECO:0007669"/>
    <property type="project" value="InterPro"/>
</dbReference>
<dbReference type="GO" id="GO:0016987">
    <property type="term" value="F:sigma factor activity"/>
    <property type="evidence" value="ECO:0007669"/>
    <property type="project" value="UniProtKB-KW"/>
</dbReference>
<keyword evidence="5" id="KW-0805">Transcription regulation</keyword>
<dbReference type="PRINTS" id="PR00045">
    <property type="entry name" value="SIGMA54FCT"/>
</dbReference>
<dbReference type="PANTHER" id="PTHR32248:SF4">
    <property type="entry name" value="RNA POLYMERASE SIGMA-54 FACTOR"/>
    <property type="match status" value="1"/>
</dbReference>
<organism evidence="12 13">
    <name type="scientific">Terrimicrobium sacchariphilum</name>
    <dbReference type="NCBI Taxonomy" id="690879"/>
    <lineage>
        <taxon>Bacteria</taxon>
        <taxon>Pseudomonadati</taxon>
        <taxon>Verrucomicrobiota</taxon>
        <taxon>Terrimicrobiia</taxon>
        <taxon>Terrimicrobiales</taxon>
        <taxon>Terrimicrobiaceae</taxon>
        <taxon>Terrimicrobium</taxon>
    </lineage>
</organism>
<evidence type="ECO:0000313" key="13">
    <source>
        <dbReference type="Proteomes" id="UP000076023"/>
    </source>
</evidence>
<keyword evidence="7" id="KW-0238">DNA-binding</keyword>
<keyword evidence="6" id="KW-0731">Sigma factor</keyword>
<evidence type="ECO:0000256" key="2">
    <source>
        <dbReference type="ARBA" id="ARBA00022478"/>
    </source>
</evidence>
<reference evidence="13" key="1">
    <citation type="journal article" date="2017" name="Genome Announc.">
        <title>Draft Genome Sequence of Terrimicrobium sacchariphilum NM-5T, a Facultative Anaerobic Soil Bacterium of the Class Spartobacteria.</title>
        <authorList>
            <person name="Qiu Y.L."/>
            <person name="Tourlousse D.M."/>
            <person name="Matsuura N."/>
            <person name="Ohashi A."/>
            <person name="Sekiguchi Y."/>
        </authorList>
    </citation>
    <scope>NUCLEOTIDE SEQUENCE [LARGE SCALE GENOMIC DNA]</scope>
    <source>
        <strain evidence="13">NM-5</strain>
    </source>
</reference>
<dbReference type="OrthoDB" id="9814402at2"/>
<dbReference type="Pfam" id="PF04963">
    <property type="entry name" value="Sigma54_CBD"/>
    <property type="match status" value="1"/>
</dbReference>
<comment type="similarity">
    <text evidence="1">Belongs to the sigma-54 factor family.</text>
</comment>
<feature type="region of interest" description="Disordered" evidence="9">
    <location>
        <begin position="48"/>
        <end position="77"/>
    </location>
</feature>
<keyword evidence="8" id="KW-0804">Transcription</keyword>
<feature type="domain" description="RNA polymerase sigma factor 54 core-binding" evidence="11">
    <location>
        <begin position="101"/>
        <end position="285"/>
    </location>
</feature>
<dbReference type="GO" id="GO:0006352">
    <property type="term" value="P:DNA-templated transcription initiation"/>
    <property type="evidence" value="ECO:0007669"/>
    <property type="project" value="InterPro"/>
</dbReference>
<dbReference type="EMBL" id="BDCO01000002">
    <property type="protein sequence ID" value="GAT34118.1"/>
    <property type="molecule type" value="Genomic_DNA"/>
</dbReference>
<gene>
    <name evidence="12" type="ORF">TSACC_22542</name>
</gene>
<evidence type="ECO:0000256" key="4">
    <source>
        <dbReference type="ARBA" id="ARBA00022695"/>
    </source>
</evidence>
<comment type="caution">
    <text evidence="12">The sequence shown here is derived from an EMBL/GenBank/DDBJ whole genome shotgun (WGS) entry which is preliminary data.</text>
</comment>
<evidence type="ECO:0000256" key="7">
    <source>
        <dbReference type="ARBA" id="ARBA00023125"/>
    </source>
</evidence>
<evidence type="ECO:0000256" key="1">
    <source>
        <dbReference type="ARBA" id="ARBA00008798"/>
    </source>
</evidence>
<proteinExistence type="inferred from homology"/>
<dbReference type="STRING" id="690879.TSACC_22542"/>
<evidence type="ECO:0000256" key="8">
    <source>
        <dbReference type="ARBA" id="ARBA00023163"/>
    </source>
</evidence>
<evidence type="ECO:0000313" key="12">
    <source>
        <dbReference type="EMBL" id="GAT34118.1"/>
    </source>
</evidence>
<name>A0A146GC27_TERSA</name>
<dbReference type="GO" id="GO:0003677">
    <property type="term" value="F:DNA binding"/>
    <property type="evidence" value="ECO:0007669"/>
    <property type="project" value="UniProtKB-KW"/>
</dbReference>
<evidence type="ECO:0000256" key="9">
    <source>
        <dbReference type="SAM" id="MobiDB-lite"/>
    </source>
</evidence>
<dbReference type="FunCoup" id="A0A146GC27">
    <property type="interactions" value="215"/>
</dbReference>
<dbReference type="GO" id="GO:0016779">
    <property type="term" value="F:nucleotidyltransferase activity"/>
    <property type="evidence" value="ECO:0007669"/>
    <property type="project" value="UniProtKB-KW"/>
</dbReference>
<feature type="domain" description="RNA polymerase sigma factor 54 DNA-binding" evidence="10">
    <location>
        <begin position="300"/>
        <end position="457"/>
    </location>
</feature>
<dbReference type="PIRSF" id="PIRSF000774">
    <property type="entry name" value="RpoN"/>
    <property type="match status" value="1"/>
</dbReference>
<protein>
    <submittedName>
        <fullName evidence="12">RNA polymerase sigma-54 factor</fullName>
    </submittedName>
</protein>
<keyword evidence="3" id="KW-0808">Transferase</keyword>
<dbReference type="PROSITE" id="PS50044">
    <property type="entry name" value="SIGMA54_3"/>
    <property type="match status" value="1"/>
</dbReference>
<dbReference type="InParanoid" id="A0A146GC27"/>
<evidence type="ECO:0000256" key="6">
    <source>
        <dbReference type="ARBA" id="ARBA00023082"/>
    </source>
</evidence>
<dbReference type="NCBIfam" id="TIGR02395">
    <property type="entry name" value="rpoN_sigma"/>
    <property type="match status" value="1"/>
</dbReference>
<dbReference type="Proteomes" id="UP000076023">
    <property type="component" value="Unassembled WGS sequence"/>
</dbReference>
<keyword evidence="4" id="KW-0548">Nucleotidyltransferase</keyword>
<accession>A0A146GC27</accession>